<dbReference type="RefSeq" id="WP_311663436.1">
    <property type="nucleotide sequence ID" value="NZ_JAVRHT010000019.1"/>
</dbReference>
<evidence type="ECO:0000313" key="2">
    <source>
        <dbReference type="EMBL" id="MDT0631964.1"/>
    </source>
</evidence>
<dbReference type="InterPro" id="IPR029058">
    <property type="entry name" value="AB_hydrolase_fold"/>
</dbReference>
<name>A0ABU3BRP8_9BACT</name>
<keyword evidence="3" id="KW-1185">Reference proteome</keyword>
<reference evidence="2 3" key="1">
    <citation type="submission" date="2023-09" db="EMBL/GenBank/DDBJ databases">
        <authorList>
            <person name="Rey-Velasco X."/>
        </authorList>
    </citation>
    <scope>NUCLEOTIDE SEQUENCE [LARGE SCALE GENOMIC DNA]</scope>
    <source>
        <strain evidence="2 3">F394</strain>
    </source>
</reference>
<gene>
    <name evidence="2" type="ORF">RM540_09420</name>
</gene>
<comment type="caution">
    <text evidence="2">The sequence shown here is derived from an EMBL/GenBank/DDBJ whole genome shotgun (WGS) entry which is preliminary data.</text>
</comment>
<dbReference type="Gene3D" id="3.40.50.1820">
    <property type="entry name" value="alpha/beta hydrolase"/>
    <property type="match status" value="1"/>
</dbReference>
<dbReference type="SUPFAM" id="SSF53474">
    <property type="entry name" value="alpha/beta-Hydrolases"/>
    <property type="match status" value="1"/>
</dbReference>
<protein>
    <submittedName>
        <fullName evidence="2">Uncharacterized protein</fullName>
    </submittedName>
</protein>
<accession>A0ABU3BRP8</accession>
<evidence type="ECO:0000256" key="1">
    <source>
        <dbReference type="SAM" id="MobiDB-lite"/>
    </source>
</evidence>
<organism evidence="2 3">
    <name type="scientific">Rubrivirga litoralis</name>
    <dbReference type="NCBI Taxonomy" id="3075598"/>
    <lineage>
        <taxon>Bacteria</taxon>
        <taxon>Pseudomonadati</taxon>
        <taxon>Rhodothermota</taxon>
        <taxon>Rhodothermia</taxon>
        <taxon>Rhodothermales</taxon>
        <taxon>Rubricoccaceae</taxon>
        <taxon>Rubrivirga</taxon>
    </lineage>
</organism>
<dbReference type="EMBL" id="JAVRHT010000019">
    <property type="protein sequence ID" value="MDT0631964.1"/>
    <property type="molecule type" value="Genomic_DNA"/>
</dbReference>
<proteinExistence type="predicted"/>
<sequence>MPHVTFIHGIANKPPAGALHDLWLRGLSLGGLNLPGQGVTSTMVYWADVLHAAPRDPFAPTDESLSETELGEGTHGPEIPHEFDSAEERAFVEGLAAKLALADDEDAPAFVPADPALERIPIPWLLKQRMMRVLLRDAHHYLFDAEHEPRPGTRYRVQTEIRRRTLDALQSAPASGPHVVVAHSLGSVIAYDVLQRVADAPAIDALLTLGSPLGIDEVQDRLQPGWTRADGFPTRTVRTRWVNVFDPIDLVCLLDPRLSNDFRRDGAAVVEDLSVTNAGSWRHSYEKYAGQPALTARLADLLRD</sequence>
<dbReference type="Proteomes" id="UP001267426">
    <property type="component" value="Unassembled WGS sequence"/>
</dbReference>
<evidence type="ECO:0000313" key="3">
    <source>
        <dbReference type="Proteomes" id="UP001267426"/>
    </source>
</evidence>
<feature type="region of interest" description="Disordered" evidence="1">
    <location>
        <begin position="57"/>
        <end position="81"/>
    </location>
</feature>